<dbReference type="Proteomes" id="UP001642540">
    <property type="component" value="Unassembled WGS sequence"/>
</dbReference>
<gene>
    <name evidence="2" type="ORF">ODALV1_LOCUS31429</name>
</gene>
<proteinExistence type="predicted"/>
<comment type="caution">
    <text evidence="2">The sequence shown here is derived from an EMBL/GenBank/DDBJ whole genome shotgun (WGS) entry which is preliminary data.</text>
</comment>
<evidence type="ECO:0000313" key="2">
    <source>
        <dbReference type="EMBL" id="CAL8148453.1"/>
    </source>
</evidence>
<protein>
    <submittedName>
        <fullName evidence="2">Uncharacterized protein</fullName>
    </submittedName>
</protein>
<keyword evidence="3" id="KW-1185">Reference proteome</keyword>
<name>A0ABP1SB10_9HEXA</name>
<evidence type="ECO:0000313" key="3">
    <source>
        <dbReference type="Proteomes" id="UP001642540"/>
    </source>
</evidence>
<feature type="region of interest" description="Disordered" evidence="1">
    <location>
        <begin position="1"/>
        <end position="25"/>
    </location>
</feature>
<evidence type="ECO:0000256" key="1">
    <source>
        <dbReference type="SAM" id="MobiDB-lite"/>
    </source>
</evidence>
<sequence>MAGKDISYADDFHAGGDSIQVHYPEPPKVFDKVTQSTEVIDETPDRTASSPQDAEKTFLNAEDSLTALETCDSNESCLNPSQPFERFHSNRTLEETSEAIKYRFDTSFMEFIQGFTQFCEDKSSIRFNTDMFLEELYFPQQLLNEYVPINVVCSNVADFTLQLSPPDDQCPFSSCTDGLYDYLSDYSKTTSSELILRDHVTFVLNSLQCKKLSAFSLECTILGENPPDMNTTLDRMLTWNHSISRFLSRHKKNLEKIEIKAIRSKILNTHNTVTSPPNPSNASNSSSFPALVELTVIFWDTCGNNGNQHENEEENRRTWAPDWFPDPVDLYWITLMQSQLHGHLRKLTWISAANLNWNDVFQPVIDANQYTLETLHIQHIRKRNTTAAGEEESSDDSCCVTSTVLSCNAFNKLNKLKDLYLRKANCYLVDLQKLPNSLQELCLDDMTLESEEISHLESLVSLKVLRLMDNGLPVTLKSHRSPTEFGVDRAVLTILLHCRNLQELCIWGHRIHTNVLPKNENSHLTSTMSAALANINSYLKSVFNNLEGSFLKSLPVQKDLNEHAEERIEIKRLQKAIQKFGFMDESCIVIHADKM</sequence>
<organism evidence="2 3">
    <name type="scientific">Orchesella dallaii</name>
    <dbReference type="NCBI Taxonomy" id="48710"/>
    <lineage>
        <taxon>Eukaryota</taxon>
        <taxon>Metazoa</taxon>
        <taxon>Ecdysozoa</taxon>
        <taxon>Arthropoda</taxon>
        <taxon>Hexapoda</taxon>
        <taxon>Collembola</taxon>
        <taxon>Entomobryomorpha</taxon>
        <taxon>Entomobryoidea</taxon>
        <taxon>Orchesellidae</taxon>
        <taxon>Orchesellinae</taxon>
        <taxon>Orchesella</taxon>
    </lineage>
</organism>
<dbReference type="SUPFAM" id="SSF52058">
    <property type="entry name" value="L domain-like"/>
    <property type="match status" value="1"/>
</dbReference>
<accession>A0ABP1SB10</accession>
<reference evidence="2 3" key="1">
    <citation type="submission" date="2024-08" db="EMBL/GenBank/DDBJ databases">
        <authorList>
            <person name="Cucini C."/>
            <person name="Frati F."/>
        </authorList>
    </citation>
    <scope>NUCLEOTIDE SEQUENCE [LARGE SCALE GENOMIC DNA]</scope>
</reference>
<dbReference type="EMBL" id="CAXLJM020000170">
    <property type="protein sequence ID" value="CAL8148453.1"/>
    <property type="molecule type" value="Genomic_DNA"/>
</dbReference>